<dbReference type="SUPFAM" id="SSF55073">
    <property type="entry name" value="Nucleotide cyclase"/>
    <property type="match status" value="1"/>
</dbReference>
<dbReference type="AlphaFoldDB" id="A0A382TUG4"/>
<gene>
    <name evidence="2" type="ORF">METZ01_LOCUS378497</name>
</gene>
<feature type="domain" description="GGDEF" evidence="1">
    <location>
        <begin position="50"/>
        <end position="129"/>
    </location>
</feature>
<sequence length="160" mass="18900">MVSRFFGLDSEIQDLRRQVRELSWDSSFGMWTRNAFLQFCHVMPRDVRWIAFIDMNKIHEFNEELGYTEVDRRIKETFSVPFRRSDVVARWYSGDEMVILFDADEEGARRKIEQLVESAAEQGMTFYAEQGQWEVGKVTIEDAVDELADKVAKQKKEMAR</sequence>
<accession>A0A382TUG4</accession>
<dbReference type="EMBL" id="UINC01139225">
    <property type="protein sequence ID" value="SVD25643.1"/>
    <property type="molecule type" value="Genomic_DNA"/>
</dbReference>
<dbReference type="Pfam" id="PF00990">
    <property type="entry name" value="GGDEF"/>
    <property type="match status" value="1"/>
</dbReference>
<dbReference type="InterPro" id="IPR043128">
    <property type="entry name" value="Rev_trsase/Diguanyl_cyclase"/>
</dbReference>
<proteinExistence type="predicted"/>
<evidence type="ECO:0000313" key="2">
    <source>
        <dbReference type="EMBL" id="SVD25643.1"/>
    </source>
</evidence>
<dbReference type="Gene3D" id="3.30.70.270">
    <property type="match status" value="1"/>
</dbReference>
<evidence type="ECO:0000259" key="1">
    <source>
        <dbReference type="Pfam" id="PF00990"/>
    </source>
</evidence>
<name>A0A382TUG4_9ZZZZ</name>
<protein>
    <recommendedName>
        <fullName evidence="1">GGDEF domain-containing protein</fullName>
    </recommendedName>
</protein>
<reference evidence="2" key="1">
    <citation type="submission" date="2018-05" db="EMBL/GenBank/DDBJ databases">
        <authorList>
            <person name="Lanie J.A."/>
            <person name="Ng W.-L."/>
            <person name="Kazmierczak K.M."/>
            <person name="Andrzejewski T.M."/>
            <person name="Davidsen T.M."/>
            <person name="Wayne K.J."/>
            <person name="Tettelin H."/>
            <person name="Glass J.I."/>
            <person name="Rusch D."/>
            <person name="Podicherti R."/>
            <person name="Tsui H.-C.T."/>
            <person name="Winkler M.E."/>
        </authorList>
    </citation>
    <scope>NUCLEOTIDE SEQUENCE</scope>
</reference>
<dbReference type="InterPro" id="IPR029787">
    <property type="entry name" value="Nucleotide_cyclase"/>
</dbReference>
<organism evidence="2">
    <name type="scientific">marine metagenome</name>
    <dbReference type="NCBI Taxonomy" id="408172"/>
    <lineage>
        <taxon>unclassified sequences</taxon>
        <taxon>metagenomes</taxon>
        <taxon>ecological metagenomes</taxon>
    </lineage>
</organism>
<dbReference type="InterPro" id="IPR000160">
    <property type="entry name" value="GGDEF_dom"/>
</dbReference>